<dbReference type="PANTHER" id="PTHR35149">
    <property type="entry name" value="SLL5132 PROTEIN"/>
    <property type="match status" value="1"/>
</dbReference>
<dbReference type="EMBL" id="VWSG01000015">
    <property type="protein sequence ID" value="KAA5531885.1"/>
    <property type="molecule type" value="Genomic_DNA"/>
</dbReference>
<gene>
    <name evidence="3" type="ORF">F0460_14815</name>
</gene>
<dbReference type="Proteomes" id="UP000325141">
    <property type="component" value="Unassembled WGS sequence"/>
</dbReference>
<evidence type="ECO:0000259" key="1">
    <source>
        <dbReference type="Pfam" id="PF03235"/>
    </source>
</evidence>
<evidence type="ECO:0000313" key="3">
    <source>
        <dbReference type="EMBL" id="KAA5531885.1"/>
    </source>
</evidence>
<dbReference type="RefSeq" id="WP_150014617.1">
    <property type="nucleotide sequence ID" value="NZ_VWSG01000015.1"/>
</dbReference>
<feature type="domain" description="GmrSD restriction endonucleases C-terminal" evidence="2">
    <location>
        <begin position="470"/>
        <end position="618"/>
    </location>
</feature>
<name>A0A5M6CEK8_9FLAO</name>
<keyword evidence="4" id="KW-1185">Reference proteome</keyword>
<proteinExistence type="predicted"/>
<evidence type="ECO:0000259" key="2">
    <source>
        <dbReference type="Pfam" id="PF07510"/>
    </source>
</evidence>
<dbReference type="AlphaFoldDB" id="A0A5M6CEK8"/>
<protein>
    <submittedName>
        <fullName evidence="3">DUF262 domain-containing protein</fullName>
    </submittedName>
</protein>
<evidence type="ECO:0000313" key="4">
    <source>
        <dbReference type="Proteomes" id="UP000325141"/>
    </source>
</evidence>
<dbReference type="PANTHER" id="PTHR35149:SF1">
    <property type="entry name" value="DUF5655 DOMAIN-CONTAINING PROTEIN"/>
    <property type="match status" value="1"/>
</dbReference>
<organism evidence="3 4">
    <name type="scientific">Paenimyroides baculatum</name>
    <dbReference type="NCBI Taxonomy" id="2608000"/>
    <lineage>
        <taxon>Bacteria</taxon>
        <taxon>Pseudomonadati</taxon>
        <taxon>Bacteroidota</taxon>
        <taxon>Flavobacteriia</taxon>
        <taxon>Flavobacteriales</taxon>
        <taxon>Flavobacteriaceae</taxon>
        <taxon>Paenimyroides</taxon>
    </lineage>
</organism>
<feature type="domain" description="GmrSD restriction endonucleases N-terminal" evidence="1">
    <location>
        <begin position="9"/>
        <end position="241"/>
    </location>
</feature>
<accession>A0A5M6CEK8</accession>
<dbReference type="InterPro" id="IPR011089">
    <property type="entry name" value="GmrSD_C"/>
</dbReference>
<dbReference type="InterPro" id="IPR004919">
    <property type="entry name" value="GmrSD_N"/>
</dbReference>
<comment type="caution">
    <text evidence="3">The sequence shown here is derived from an EMBL/GenBank/DDBJ whole genome shotgun (WGS) entry which is preliminary data.</text>
</comment>
<dbReference type="Pfam" id="PF07510">
    <property type="entry name" value="GmrSD_C"/>
    <property type="match status" value="1"/>
</dbReference>
<dbReference type="Pfam" id="PF03235">
    <property type="entry name" value="GmrSD_N"/>
    <property type="match status" value="1"/>
</dbReference>
<sequence length="644" mass="77663">MDNQLQSISKFFTERLFRIPDYQRGYAWTEKQLKEFWNDIEQLDDAKNHYVGVLTLESVPKHITEKWEEDTWIIEKKNYETLYIVDGQQRLTTVIILIQALIESIENSQMLNYTTLGDIKKKFIYESIDNGISRSYIFGYEKDNPSYEYLKNNIFLETSIGGYSNEVTIYTHNLEKAKLFFEEKLKDLSIQQKEVIYRKITQNLLFNIYTISDDIDVFVAFETMNNRGKPLTNLELLKNRLIYLSTKLNCKEDDKKILRKIINDGWKGVYHYLGVNKDNPLNDDRFLIVHRDLFFGKEIFNEENKYKRYRYYRYHEENEDFLLEDKFNLKNITDLDPLDVVSLIKTYVESLQQSVIVWNNLNNPLLNNGFDEDEKIYLDKINRLEDRDILRLLLVVYQKKVSKSLKIKLLKKIEQISFLSFLTSWRFKIEEINFHEYSYKIYNDDVKILEFYDIVEQKINTILNHPEFIEKVIEFFNESNFYNWRGIRYFLYEYEHSLYKKSKTQKGKLDWVNFKEEKRDFITVEHIFPQTVNHDCWKKNFSSYSLKQRRILNNSLGNLLPLSKPKNSSLQNKCFKDKIDGKTEYVGFRFGSYSENEITKYTDWTPETIKERGIKLLKFMEKRWGLDFKDDEIRLKILNLDFLK</sequence>
<reference evidence="3 4" key="1">
    <citation type="submission" date="2019-09" db="EMBL/GenBank/DDBJ databases">
        <title>Genome sequence and assembly of Flavobacterium sp.</title>
        <authorList>
            <person name="Chhetri G."/>
        </authorList>
    </citation>
    <scope>NUCLEOTIDE SEQUENCE [LARGE SCALE GENOMIC DNA]</scope>
    <source>
        <strain evidence="3 4">SNL9</strain>
    </source>
</reference>